<dbReference type="EMBL" id="CAUOFW020001591">
    <property type="protein sequence ID" value="CAK9146547.1"/>
    <property type="molecule type" value="Genomic_DNA"/>
</dbReference>
<gene>
    <name evidence="2" type="ORF">ILEXP_LOCUS14402</name>
</gene>
<reference evidence="2 3" key="1">
    <citation type="submission" date="2024-02" db="EMBL/GenBank/DDBJ databases">
        <authorList>
            <person name="Vignale AGUSTIN F."/>
            <person name="Sosa J E."/>
            <person name="Modenutti C."/>
        </authorList>
    </citation>
    <scope>NUCLEOTIDE SEQUENCE [LARGE SCALE GENOMIC DNA]</scope>
</reference>
<evidence type="ECO:0000313" key="2">
    <source>
        <dbReference type="EMBL" id="CAK9146547.1"/>
    </source>
</evidence>
<evidence type="ECO:0000256" key="1">
    <source>
        <dbReference type="SAM" id="MobiDB-lite"/>
    </source>
</evidence>
<dbReference type="PANTHER" id="PTHR34371">
    <property type="entry name" value="OS01G0551000 PROTEIN"/>
    <property type="match status" value="1"/>
</dbReference>
<dbReference type="Proteomes" id="UP001642360">
    <property type="component" value="Unassembled WGS sequence"/>
</dbReference>
<keyword evidence="3" id="KW-1185">Reference proteome</keyword>
<dbReference type="PANTHER" id="PTHR34371:SF6">
    <property type="entry name" value="MEMBRANE-ASSOCIATED KINASE REGULATOR 6"/>
    <property type="match status" value="1"/>
</dbReference>
<sequence>MGYLVAEYEPSSTPPKLSLFSLPSKPQEPPGMQTPPIHTLASIPFQWEEAPGKPRATTTSTTPQSKTVRSLELPPRLLTETKITTPMPSPTTVLDGPYEGRSLSHTLSFSFRKGQSTNLEGGLVGGVRYRKRNSTKDRLSFVASRWGSFKENSGVVMDSFDFSSSVSSGAQPQSDSKVKITKVRRRSSFLSFSHTSSHLWTNIYEGFKQAVPWRRRQ</sequence>
<protein>
    <submittedName>
        <fullName evidence="2">Uncharacterized protein</fullName>
    </submittedName>
</protein>
<accession>A0ABC8RX01</accession>
<evidence type="ECO:0000313" key="3">
    <source>
        <dbReference type="Proteomes" id="UP001642360"/>
    </source>
</evidence>
<feature type="region of interest" description="Disordered" evidence="1">
    <location>
        <begin position="1"/>
        <end position="69"/>
    </location>
</feature>
<dbReference type="AlphaFoldDB" id="A0ABC8RX01"/>
<organism evidence="2 3">
    <name type="scientific">Ilex paraguariensis</name>
    <name type="common">yerba mate</name>
    <dbReference type="NCBI Taxonomy" id="185542"/>
    <lineage>
        <taxon>Eukaryota</taxon>
        <taxon>Viridiplantae</taxon>
        <taxon>Streptophyta</taxon>
        <taxon>Embryophyta</taxon>
        <taxon>Tracheophyta</taxon>
        <taxon>Spermatophyta</taxon>
        <taxon>Magnoliopsida</taxon>
        <taxon>eudicotyledons</taxon>
        <taxon>Gunneridae</taxon>
        <taxon>Pentapetalae</taxon>
        <taxon>asterids</taxon>
        <taxon>campanulids</taxon>
        <taxon>Aquifoliales</taxon>
        <taxon>Aquifoliaceae</taxon>
        <taxon>Ilex</taxon>
    </lineage>
</organism>
<comment type="caution">
    <text evidence="2">The sequence shown here is derived from an EMBL/GenBank/DDBJ whole genome shotgun (WGS) entry which is preliminary data.</text>
</comment>
<proteinExistence type="predicted"/>
<name>A0ABC8RX01_9AQUA</name>